<dbReference type="PANTHER" id="PTHR35868:SF3">
    <property type="entry name" value="DUF2804 DOMAIN-CONTAINING PROTEIN"/>
    <property type="match status" value="1"/>
</dbReference>
<dbReference type="InterPro" id="IPR021243">
    <property type="entry name" value="DUF2804"/>
</dbReference>
<dbReference type="AlphaFoldDB" id="A0A1M4EI92"/>
<reference evidence="1" key="1">
    <citation type="submission" date="2016-04" db="EMBL/GenBank/DDBJ databases">
        <authorList>
            <person name="Evans L.H."/>
            <person name="Alamgir A."/>
            <person name="Owens N."/>
            <person name="Weber N.D."/>
            <person name="Virtaneva K."/>
            <person name="Barbian K."/>
            <person name="Babar A."/>
            <person name="Rosenke K."/>
        </authorList>
    </citation>
    <scope>NUCLEOTIDE SEQUENCE</scope>
    <source>
        <strain evidence="1">Nono1</strain>
    </source>
</reference>
<dbReference type="EC" id="3.2.1.23" evidence="1"/>
<keyword evidence="1" id="KW-0326">Glycosidase</keyword>
<dbReference type="Pfam" id="PF10974">
    <property type="entry name" value="DUF2804"/>
    <property type="match status" value="1"/>
</dbReference>
<dbReference type="GO" id="GO:0004565">
    <property type="term" value="F:beta-galactosidase activity"/>
    <property type="evidence" value="ECO:0007669"/>
    <property type="project" value="UniProtKB-EC"/>
</dbReference>
<organism evidence="1">
    <name type="scientific">Nonomuraea gerenzanensis</name>
    <dbReference type="NCBI Taxonomy" id="93944"/>
    <lineage>
        <taxon>Bacteria</taxon>
        <taxon>Bacillati</taxon>
        <taxon>Actinomycetota</taxon>
        <taxon>Actinomycetes</taxon>
        <taxon>Streptosporangiales</taxon>
        <taxon>Streptosporangiaceae</taxon>
        <taxon>Nonomuraea</taxon>
    </lineage>
</organism>
<sequence length="327" mass="35906">MVTHEREITEPVDLCLPGGRLNPEAVGWTRRPLHRANLRGWGRTKRWEYWGVVTPDHVIGLVASSLDYAGVHGLYVLDRATGEETSKDVVVPLARGTVLPERSGAGTASARANGLAIDIGQHPGGSTVRAVAPGVEVELEIPVPDGHESLGVVVPWGPGRFQYTVKDVGRPVRGRLRLGQAEHEISERDSFAVLDHGRGRWPYSVVWNWAAGSAPGRAVQLGGKWTDGTGMTENALFVGGRLHKIGEELAWQYDRGDWLKPWRITGTRVEAVFTPFHEKISRTELGVVGSETHQCFGHFSGRAQADDGTWIDLDGLTGWAEEARQRW</sequence>
<gene>
    <name evidence="1" type="ORF">BN4615_P8151</name>
</gene>
<dbReference type="PANTHER" id="PTHR35868">
    <property type="entry name" value="DUF2804 DOMAIN-CONTAINING PROTEIN-RELATED"/>
    <property type="match status" value="1"/>
</dbReference>
<protein>
    <submittedName>
        <fullName evidence="1">Beta-galactosidase</fullName>
        <ecNumber evidence="1">3.2.1.23</ecNumber>
    </submittedName>
</protein>
<accession>A0A1M4EI92</accession>
<dbReference type="EMBL" id="LT559118">
    <property type="protein sequence ID" value="SBO98635.1"/>
    <property type="molecule type" value="Genomic_DNA"/>
</dbReference>
<name>A0A1M4EI92_9ACTN</name>
<proteinExistence type="predicted"/>
<keyword evidence="1" id="KW-0378">Hydrolase</keyword>
<evidence type="ECO:0000313" key="1">
    <source>
        <dbReference type="EMBL" id="SBO98635.1"/>
    </source>
</evidence>
<dbReference type="RefSeq" id="WP_225267394.1">
    <property type="nucleotide sequence ID" value="NZ_CP084058.1"/>
</dbReference>